<proteinExistence type="predicted"/>
<reference evidence="2" key="1">
    <citation type="journal article" date="2019" name="Int. J. Syst. Evol. Microbiol.">
        <title>The Global Catalogue of Microorganisms (GCM) 10K type strain sequencing project: providing services to taxonomists for standard genome sequencing and annotation.</title>
        <authorList>
            <consortium name="The Broad Institute Genomics Platform"/>
            <consortium name="The Broad Institute Genome Sequencing Center for Infectious Disease"/>
            <person name="Wu L."/>
            <person name="Ma J."/>
        </authorList>
    </citation>
    <scope>NUCLEOTIDE SEQUENCE [LARGE SCALE GENOMIC DNA]</scope>
    <source>
        <strain evidence="2">ZS-35-S2</strain>
    </source>
</reference>
<accession>A0ABW1KHE3</accession>
<protein>
    <submittedName>
        <fullName evidence="1">Uncharacterized protein</fullName>
    </submittedName>
</protein>
<sequence>MAYIDLQPGASLTRTERQQRWGGSIQDGIQRSSSTPKVFVWTKMEQAIDGVDVHYQYERSAGVIDDLKVKDHIPGADKRW</sequence>
<dbReference type="EMBL" id="JBHSPR010000032">
    <property type="protein sequence ID" value="MFC6020626.1"/>
    <property type="molecule type" value="Genomic_DNA"/>
</dbReference>
<dbReference type="Proteomes" id="UP001596203">
    <property type="component" value="Unassembled WGS sequence"/>
</dbReference>
<organism evidence="1 2">
    <name type="scientific">Plantactinospora solaniradicis</name>
    <dbReference type="NCBI Taxonomy" id="1723736"/>
    <lineage>
        <taxon>Bacteria</taxon>
        <taxon>Bacillati</taxon>
        <taxon>Actinomycetota</taxon>
        <taxon>Actinomycetes</taxon>
        <taxon>Micromonosporales</taxon>
        <taxon>Micromonosporaceae</taxon>
        <taxon>Plantactinospora</taxon>
    </lineage>
</organism>
<comment type="caution">
    <text evidence="1">The sequence shown here is derived from an EMBL/GenBank/DDBJ whole genome shotgun (WGS) entry which is preliminary data.</text>
</comment>
<evidence type="ECO:0000313" key="2">
    <source>
        <dbReference type="Proteomes" id="UP001596203"/>
    </source>
</evidence>
<gene>
    <name evidence="1" type="ORF">ACFP2T_31190</name>
</gene>
<keyword evidence="2" id="KW-1185">Reference proteome</keyword>
<name>A0ABW1KHE3_9ACTN</name>
<dbReference type="RefSeq" id="WP_377428023.1">
    <property type="nucleotide sequence ID" value="NZ_JBHSPR010000032.1"/>
</dbReference>
<evidence type="ECO:0000313" key="1">
    <source>
        <dbReference type="EMBL" id="MFC6020626.1"/>
    </source>
</evidence>